<feature type="region of interest" description="Disordered" evidence="8">
    <location>
        <begin position="266"/>
        <end position="292"/>
    </location>
</feature>
<keyword evidence="6" id="KW-0539">Nucleus</keyword>
<keyword evidence="4" id="KW-0498">Mitosis</keyword>
<keyword evidence="10" id="KW-1185">Reference proteome</keyword>
<dbReference type="GO" id="GO:0051301">
    <property type="term" value="P:cell division"/>
    <property type="evidence" value="ECO:0007669"/>
    <property type="project" value="UniProtKB-KW"/>
</dbReference>
<dbReference type="AlphaFoldDB" id="A0A835T4G4"/>
<proteinExistence type="inferred from homology"/>
<evidence type="ECO:0000256" key="3">
    <source>
        <dbReference type="ARBA" id="ARBA00022618"/>
    </source>
</evidence>
<keyword evidence="5" id="KW-0159">Chromosome partition</keyword>
<dbReference type="Proteomes" id="UP000650467">
    <property type="component" value="Unassembled WGS sequence"/>
</dbReference>
<dbReference type="EMBL" id="JAEHOC010000009">
    <property type="protein sequence ID" value="KAG2438757.1"/>
    <property type="molecule type" value="Genomic_DNA"/>
</dbReference>
<evidence type="ECO:0000256" key="6">
    <source>
        <dbReference type="ARBA" id="ARBA00023242"/>
    </source>
</evidence>
<keyword evidence="3" id="KW-0132">Cell division</keyword>
<gene>
    <name evidence="9" type="ORF">HXX76_005301</name>
</gene>
<evidence type="ECO:0000256" key="7">
    <source>
        <dbReference type="ARBA" id="ARBA00023306"/>
    </source>
</evidence>
<evidence type="ECO:0000256" key="5">
    <source>
        <dbReference type="ARBA" id="ARBA00022829"/>
    </source>
</evidence>
<comment type="subcellular location">
    <subcellularLocation>
        <location evidence="1">Nucleus</location>
    </subcellularLocation>
</comment>
<sequence length="710" mass="72053">MAQSKLAEGLIIVAASYENDGCPIQALHCYQALVNQVLPPDVEVKARLNLARLMLEHTFNVKEACNHLLRAQSQSRSLIGCYCIKYEVADRLATAQQLLGDEAGELATYAAAAELWQSAQGSGEWAAVCVWACRLLQRQAAAHHRAGRPREAEAAAGQALAFAERAGGGAAAAQQRVTALLLQAQLALDRWDDAAADAAIKQLNGVLGAAAAAAAADSGGGGGGAGGGGGGGVLGPTGFLTALLHYNVLQVLYMLRAGKVVEVVKDDKPPQQPPLSPEEADAPGVPPPPQVANLDATWKQLAAAQSGASSSAAAAAAPYELPGMCLEPLVCLVAALALRPGGGRPRLTEAYLQRGLAAVEQLKRRAGLADGDGGGGGADEEGLAPQRLAPAGTALRLQLMLLQCRAQGLLARGELAAAREEVLRAQALCERHPRLLGPQLPAAHLLTGQYCAATGEHAAAAAHFQAARQHAPNHAAAAVASVLEAAAHLSMDDAMQAAAAAAAGPHHHPGQAAAAGPGPGLARAIEALGPFYAGAVAAPGSAPPRLGGLEDSAAALASAACLAQQGDLPAANTLLSKALRTAHRRLGHMQLVCGVLNDLALSFLSPQLLDSHSALEAARSATAFARAAGDLWAEARSKRAVAAVMQREGGAAAAAGNTVEADKSAAAAREAVEAAARREARVAESVAAAKADSGRHGYAAGWRLSAMVQG</sequence>
<keyword evidence="7" id="KW-0131">Cell cycle</keyword>
<comment type="similarity">
    <text evidence="2">Belongs to the SCC4/mau-2 family.</text>
</comment>
<dbReference type="InterPro" id="IPR019734">
    <property type="entry name" value="TPR_rpt"/>
</dbReference>
<evidence type="ECO:0000256" key="1">
    <source>
        <dbReference type="ARBA" id="ARBA00004123"/>
    </source>
</evidence>
<evidence type="ECO:0000256" key="4">
    <source>
        <dbReference type="ARBA" id="ARBA00022776"/>
    </source>
</evidence>
<accession>A0A835T4G4</accession>
<evidence type="ECO:0000313" key="9">
    <source>
        <dbReference type="EMBL" id="KAG2438757.1"/>
    </source>
</evidence>
<dbReference type="PANTHER" id="PTHR21394">
    <property type="entry name" value="MAU2 CHROMATID COHESION FACTOR HOMOLOG"/>
    <property type="match status" value="1"/>
</dbReference>
<reference evidence="9" key="1">
    <citation type="journal article" date="2020" name="bioRxiv">
        <title>Comparative genomics of Chlamydomonas.</title>
        <authorList>
            <person name="Craig R.J."/>
            <person name="Hasan A.R."/>
            <person name="Ness R.W."/>
            <person name="Keightley P.D."/>
        </authorList>
    </citation>
    <scope>NUCLEOTIDE SEQUENCE</scope>
    <source>
        <strain evidence="9">SAG 7.73</strain>
    </source>
</reference>
<evidence type="ECO:0000256" key="2">
    <source>
        <dbReference type="ARBA" id="ARBA00008585"/>
    </source>
</evidence>
<dbReference type="Pfam" id="PF10345">
    <property type="entry name" value="Cohesin_load"/>
    <property type="match status" value="1"/>
</dbReference>
<organism evidence="9 10">
    <name type="scientific">Chlamydomonas incerta</name>
    <dbReference type="NCBI Taxonomy" id="51695"/>
    <lineage>
        <taxon>Eukaryota</taxon>
        <taxon>Viridiplantae</taxon>
        <taxon>Chlorophyta</taxon>
        <taxon>core chlorophytes</taxon>
        <taxon>Chlorophyceae</taxon>
        <taxon>CS clade</taxon>
        <taxon>Chlamydomonadales</taxon>
        <taxon>Chlamydomonadaceae</taxon>
        <taxon>Chlamydomonas</taxon>
    </lineage>
</organism>
<protein>
    <submittedName>
        <fullName evidence="9">Uncharacterized protein</fullName>
    </submittedName>
</protein>
<dbReference type="InterPro" id="IPR019440">
    <property type="entry name" value="MAU2"/>
</dbReference>
<evidence type="ECO:0000256" key="8">
    <source>
        <dbReference type="SAM" id="MobiDB-lite"/>
    </source>
</evidence>
<dbReference type="GO" id="GO:0005634">
    <property type="term" value="C:nucleus"/>
    <property type="evidence" value="ECO:0007669"/>
    <property type="project" value="UniProtKB-SubCell"/>
</dbReference>
<dbReference type="SMART" id="SM00028">
    <property type="entry name" value="TPR"/>
    <property type="match status" value="2"/>
</dbReference>
<comment type="caution">
    <text evidence="9">The sequence shown here is derived from an EMBL/GenBank/DDBJ whole genome shotgun (WGS) entry which is preliminary data.</text>
</comment>
<evidence type="ECO:0000313" key="10">
    <source>
        <dbReference type="Proteomes" id="UP000650467"/>
    </source>
</evidence>
<dbReference type="OrthoDB" id="538180at2759"/>
<dbReference type="GO" id="GO:0007059">
    <property type="term" value="P:chromosome segregation"/>
    <property type="evidence" value="ECO:0007669"/>
    <property type="project" value="UniProtKB-KW"/>
</dbReference>
<name>A0A835T4G4_CHLIN</name>
<dbReference type="GO" id="GO:0007064">
    <property type="term" value="P:mitotic sister chromatid cohesion"/>
    <property type="evidence" value="ECO:0007669"/>
    <property type="project" value="InterPro"/>
</dbReference>